<evidence type="ECO:0000259" key="11">
    <source>
        <dbReference type="Pfam" id="PF00137"/>
    </source>
</evidence>
<dbReference type="FunFam" id="1.20.120.610:FF:000002">
    <property type="entry name" value="V-type proton ATPase proteolipid subunit"/>
    <property type="match status" value="1"/>
</dbReference>
<name>A0AAW1TGE2_9CHLO</name>
<feature type="transmembrane region" description="Helical" evidence="10">
    <location>
        <begin position="150"/>
        <end position="175"/>
    </location>
</feature>
<comment type="caution">
    <text evidence="12">The sequence shown here is derived from an EMBL/GenBank/DDBJ whole genome shotgun (WGS) entry which is preliminary data.</text>
</comment>
<dbReference type="CDD" id="cd18177">
    <property type="entry name" value="ATP-synt_Vo_c_ATP6F_rpt1"/>
    <property type="match status" value="1"/>
</dbReference>
<dbReference type="PRINTS" id="PR00122">
    <property type="entry name" value="VACATPASE"/>
</dbReference>
<dbReference type="Proteomes" id="UP001485043">
    <property type="component" value="Unassembled WGS sequence"/>
</dbReference>
<evidence type="ECO:0000256" key="3">
    <source>
        <dbReference type="ARBA" id="ARBA00007296"/>
    </source>
</evidence>
<feature type="domain" description="V-ATPase proteolipid subunit C-like" evidence="11">
    <location>
        <begin position="29"/>
        <end position="88"/>
    </location>
</feature>
<evidence type="ECO:0000256" key="2">
    <source>
        <dbReference type="ARBA" id="ARBA00004141"/>
    </source>
</evidence>
<evidence type="ECO:0000256" key="4">
    <source>
        <dbReference type="ARBA" id="ARBA00022448"/>
    </source>
</evidence>
<feature type="transmembrane region" description="Helical" evidence="10">
    <location>
        <begin position="68"/>
        <end position="88"/>
    </location>
</feature>
<evidence type="ECO:0000256" key="8">
    <source>
        <dbReference type="ARBA" id="ARBA00023065"/>
    </source>
</evidence>
<evidence type="ECO:0000256" key="6">
    <source>
        <dbReference type="ARBA" id="ARBA00022781"/>
    </source>
</evidence>
<comment type="subcellular location">
    <subcellularLocation>
        <location evidence="2">Membrane</location>
        <topology evidence="2">Multi-pass membrane protein</topology>
    </subcellularLocation>
</comment>
<evidence type="ECO:0000313" key="13">
    <source>
        <dbReference type="Proteomes" id="UP001485043"/>
    </source>
</evidence>
<dbReference type="EMBL" id="JALJOV010000021">
    <property type="protein sequence ID" value="KAK9868600.1"/>
    <property type="molecule type" value="Genomic_DNA"/>
</dbReference>
<comment type="function">
    <text evidence="1 10">Proton-conducting pore forming subunit of the membrane integral V0 complex of vacuolar ATPase. V-ATPase is responsible for acidifying a variety of intracellular compartments in eukaryotic cells.</text>
</comment>
<evidence type="ECO:0000313" key="12">
    <source>
        <dbReference type="EMBL" id="KAK9868600.1"/>
    </source>
</evidence>
<accession>A0AAW1TGE2</accession>
<reference evidence="12 13" key="1">
    <citation type="journal article" date="2024" name="Nat. Commun.">
        <title>Phylogenomics reveals the evolutionary origins of lichenization in chlorophyte algae.</title>
        <authorList>
            <person name="Puginier C."/>
            <person name="Libourel C."/>
            <person name="Otte J."/>
            <person name="Skaloud P."/>
            <person name="Haon M."/>
            <person name="Grisel S."/>
            <person name="Petersen M."/>
            <person name="Berrin J.G."/>
            <person name="Delaux P.M."/>
            <person name="Dal Grande F."/>
            <person name="Keller J."/>
        </authorList>
    </citation>
    <scope>NUCLEOTIDE SEQUENCE [LARGE SCALE GENOMIC DNA]</scope>
    <source>
        <strain evidence="12 13">SAG 2523</strain>
    </source>
</reference>
<dbReference type="PANTHER" id="PTHR10263">
    <property type="entry name" value="V-TYPE PROTON ATPASE PROTEOLIPID SUBUNIT"/>
    <property type="match status" value="1"/>
</dbReference>
<protein>
    <recommendedName>
        <fullName evidence="11">V-ATPase proteolipid subunit C-like domain-containing protein</fullName>
    </recommendedName>
</protein>
<evidence type="ECO:0000256" key="9">
    <source>
        <dbReference type="ARBA" id="ARBA00023136"/>
    </source>
</evidence>
<evidence type="ECO:0000256" key="1">
    <source>
        <dbReference type="ARBA" id="ARBA00002481"/>
    </source>
</evidence>
<keyword evidence="6" id="KW-0375">Hydrogen ion transport</keyword>
<dbReference type="InterPro" id="IPR002379">
    <property type="entry name" value="ATPase_proteolipid_c-like_dom"/>
</dbReference>
<keyword evidence="9 10" id="KW-0472">Membrane</keyword>
<keyword evidence="5 10" id="KW-0812">Transmembrane</keyword>
<evidence type="ECO:0000256" key="10">
    <source>
        <dbReference type="RuleBase" id="RU363060"/>
    </source>
</evidence>
<dbReference type="Pfam" id="PF00137">
    <property type="entry name" value="ATP-synt_C"/>
    <property type="match status" value="2"/>
</dbReference>
<sequence>LLPNLDFFIAWDYLWFLFKNISPYFWSALGIGLCVGLSILGAAWGIYITGSSLLGAAIRVPRITSKNLISIIFCEAVAIYGVIVAIILQTRIEYVDPNPDSGAWPVPAYTAGYAIYGAGIITGWANLACGICVGVVGSSAALSDAANSTLFVKILVVEIFGSALGLFGVIIGIIVSGQANFKQS</sequence>
<comment type="subunit">
    <text evidence="10">V-ATPase is a heteromultimeric enzyme composed of a peripheral catalytic V1 complex attached to an integral membrane V0 proton pore complex.</text>
</comment>
<evidence type="ECO:0000256" key="7">
    <source>
        <dbReference type="ARBA" id="ARBA00022989"/>
    </source>
</evidence>
<dbReference type="InterPro" id="IPR000245">
    <property type="entry name" value="ATPase_proteolipid_csu"/>
</dbReference>
<dbReference type="AlphaFoldDB" id="A0AAW1TGE2"/>
<dbReference type="SUPFAM" id="SSF81333">
    <property type="entry name" value="F1F0 ATP synthase subunit C"/>
    <property type="match status" value="2"/>
</dbReference>
<keyword evidence="7 10" id="KW-1133">Transmembrane helix</keyword>
<feature type="transmembrane region" description="Helical" evidence="10">
    <location>
        <begin position="113"/>
        <end position="138"/>
    </location>
</feature>
<dbReference type="CDD" id="cd18178">
    <property type="entry name" value="ATP-synt_Vo_c_ATP6F_rpt2"/>
    <property type="match status" value="1"/>
</dbReference>
<keyword evidence="4 10" id="KW-0813">Transport</keyword>
<evidence type="ECO:0000256" key="5">
    <source>
        <dbReference type="ARBA" id="ARBA00022692"/>
    </source>
</evidence>
<feature type="non-terminal residue" evidence="12">
    <location>
        <position position="1"/>
    </location>
</feature>
<organism evidence="12 13">
    <name type="scientific">Apatococcus fuscideae</name>
    <dbReference type="NCBI Taxonomy" id="2026836"/>
    <lineage>
        <taxon>Eukaryota</taxon>
        <taxon>Viridiplantae</taxon>
        <taxon>Chlorophyta</taxon>
        <taxon>core chlorophytes</taxon>
        <taxon>Trebouxiophyceae</taxon>
        <taxon>Chlorellales</taxon>
        <taxon>Chlorellaceae</taxon>
        <taxon>Apatococcus</taxon>
    </lineage>
</organism>
<gene>
    <name evidence="12" type="ORF">WJX84_009652</name>
</gene>
<feature type="transmembrane region" description="Helical" evidence="10">
    <location>
        <begin position="24"/>
        <end position="47"/>
    </location>
</feature>
<keyword evidence="8 10" id="KW-0406">Ion transport</keyword>
<proteinExistence type="inferred from homology"/>
<dbReference type="InterPro" id="IPR035921">
    <property type="entry name" value="F/V-ATP_Csub_sf"/>
</dbReference>
<feature type="domain" description="V-ATPase proteolipid subunit C-like" evidence="11">
    <location>
        <begin position="117"/>
        <end position="174"/>
    </location>
</feature>
<dbReference type="Gene3D" id="1.20.120.610">
    <property type="entry name" value="lithium bound rotor ring of v- atpase"/>
    <property type="match status" value="1"/>
</dbReference>
<dbReference type="GO" id="GO:0046961">
    <property type="term" value="F:proton-transporting ATPase activity, rotational mechanism"/>
    <property type="evidence" value="ECO:0007669"/>
    <property type="project" value="InterPro"/>
</dbReference>
<keyword evidence="13" id="KW-1185">Reference proteome</keyword>
<dbReference type="GO" id="GO:0033179">
    <property type="term" value="C:proton-transporting V-type ATPase, V0 domain"/>
    <property type="evidence" value="ECO:0007669"/>
    <property type="project" value="InterPro"/>
</dbReference>
<comment type="similarity">
    <text evidence="3 10">Belongs to the V-ATPase proteolipid subunit family.</text>
</comment>